<dbReference type="Proteomes" id="UP000478052">
    <property type="component" value="Unassembled WGS sequence"/>
</dbReference>
<evidence type="ECO:0000259" key="2">
    <source>
        <dbReference type="PROSITE" id="PS50013"/>
    </source>
</evidence>
<gene>
    <name evidence="3" type="ORF">FWK35_00028307</name>
</gene>
<feature type="region of interest" description="Disordered" evidence="1">
    <location>
        <begin position="7"/>
        <end position="26"/>
    </location>
</feature>
<feature type="domain" description="Chromo" evidence="2">
    <location>
        <begin position="8"/>
        <end position="73"/>
    </location>
</feature>
<feature type="compositionally biased region" description="Polar residues" evidence="1">
    <location>
        <begin position="16"/>
        <end position="26"/>
    </location>
</feature>
<dbReference type="SUPFAM" id="SSF54160">
    <property type="entry name" value="Chromo domain-like"/>
    <property type="match status" value="1"/>
</dbReference>
<accession>A0A6G0W2Y9</accession>
<dbReference type="AlphaFoldDB" id="A0A6G0W2Y9"/>
<dbReference type="InterPro" id="IPR000953">
    <property type="entry name" value="Chromo/chromo_shadow_dom"/>
</dbReference>
<organism evidence="3 4">
    <name type="scientific">Aphis craccivora</name>
    <name type="common">Cowpea aphid</name>
    <dbReference type="NCBI Taxonomy" id="307492"/>
    <lineage>
        <taxon>Eukaryota</taxon>
        <taxon>Metazoa</taxon>
        <taxon>Ecdysozoa</taxon>
        <taxon>Arthropoda</taxon>
        <taxon>Hexapoda</taxon>
        <taxon>Insecta</taxon>
        <taxon>Pterygota</taxon>
        <taxon>Neoptera</taxon>
        <taxon>Paraneoptera</taxon>
        <taxon>Hemiptera</taxon>
        <taxon>Sternorrhyncha</taxon>
        <taxon>Aphidomorpha</taxon>
        <taxon>Aphidoidea</taxon>
        <taxon>Aphididae</taxon>
        <taxon>Aphidini</taxon>
        <taxon>Aphis</taxon>
        <taxon>Aphis</taxon>
    </lineage>
</organism>
<protein>
    <submittedName>
        <fullName evidence="3">Chromobox protein 1-like</fullName>
    </submittedName>
</protein>
<dbReference type="Gene3D" id="2.40.50.40">
    <property type="match status" value="1"/>
</dbReference>
<dbReference type="PROSITE" id="PS50013">
    <property type="entry name" value="CHROMO_2"/>
    <property type="match status" value="1"/>
</dbReference>
<evidence type="ECO:0000313" key="4">
    <source>
        <dbReference type="Proteomes" id="UP000478052"/>
    </source>
</evidence>
<dbReference type="OrthoDB" id="273092at2759"/>
<reference evidence="3 4" key="1">
    <citation type="submission" date="2019-08" db="EMBL/GenBank/DDBJ databases">
        <title>Whole genome of Aphis craccivora.</title>
        <authorList>
            <person name="Voronova N.V."/>
            <person name="Shulinski R.S."/>
            <person name="Bandarenka Y.V."/>
            <person name="Zhorov D.G."/>
            <person name="Warner D."/>
        </authorList>
    </citation>
    <scope>NUCLEOTIDE SEQUENCE [LARGE SCALE GENOMIC DNA]</scope>
    <source>
        <strain evidence="3">180601</strain>
        <tissue evidence="3">Whole Body</tissue>
    </source>
</reference>
<proteinExistence type="predicted"/>
<evidence type="ECO:0000313" key="3">
    <source>
        <dbReference type="EMBL" id="KAF0716823.1"/>
    </source>
</evidence>
<dbReference type="InterPro" id="IPR016197">
    <property type="entry name" value="Chromo-like_dom_sf"/>
</dbReference>
<comment type="caution">
    <text evidence="3">The sequence shown here is derived from an EMBL/GenBank/DDBJ whole genome shotgun (WGS) entry which is preliminary data.</text>
</comment>
<name>A0A6G0W2Y9_APHCR</name>
<dbReference type="GO" id="GO:0005694">
    <property type="term" value="C:chromosome"/>
    <property type="evidence" value="ECO:0007669"/>
    <property type="project" value="UniProtKB-ARBA"/>
</dbReference>
<keyword evidence="4" id="KW-1185">Reference proteome</keyword>
<sequence>MYFYCRSKENEEHVDSSSTAEEQGQEYSVEKSWMNWIDYNDSENSWEPEENLHCEELVNDFEVKFKKEKKNTQPLRSRKRTFFKKRCAFYASSDAGTSKEHINKSILLMMMVVDVDGEQNGVSEDVTNNVNENGDPSEKVEEKIVGTAVSEELTFSLKWQGVKEDNPIAAKLKIWKKN</sequence>
<dbReference type="EMBL" id="VUJU01009928">
    <property type="protein sequence ID" value="KAF0716823.1"/>
    <property type="molecule type" value="Genomic_DNA"/>
</dbReference>
<evidence type="ECO:0000256" key="1">
    <source>
        <dbReference type="SAM" id="MobiDB-lite"/>
    </source>
</evidence>